<dbReference type="Proteomes" id="UP000245880">
    <property type="component" value="Unassembled WGS sequence"/>
</dbReference>
<proteinExistence type="predicted"/>
<dbReference type="EMBL" id="QGDT01000005">
    <property type="protein sequence ID" value="PWJ57977.1"/>
    <property type="molecule type" value="Genomic_DNA"/>
</dbReference>
<name>A0A316B5Q8_9BACT</name>
<comment type="caution">
    <text evidence="1">The sequence shown here is derived from an EMBL/GenBank/DDBJ whole genome shotgun (WGS) entry which is preliminary data.</text>
</comment>
<sequence length="33" mass="4096">MFEYYLRVDYLVYFIKFSLMSRIISKISDLKGR</sequence>
<keyword evidence="2" id="KW-1185">Reference proteome</keyword>
<organism evidence="1 2">
    <name type="scientific">Dyadobacter jejuensis</name>
    <dbReference type="NCBI Taxonomy" id="1082580"/>
    <lineage>
        <taxon>Bacteria</taxon>
        <taxon>Pseudomonadati</taxon>
        <taxon>Bacteroidota</taxon>
        <taxon>Cytophagia</taxon>
        <taxon>Cytophagales</taxon>
        <taxon>Spirosomataceae</taxon>
        <taxon>Dyadobacter</taxon>
    </lineage>
</organism>
<protein>
    <submittedName>
        <fullName evidence="1">Uncharacterized protein</fullName>
    </submittedName>
</protein>
<accession>A0A316B5Q8</accession>
<evidence type="ECO:0000313" key="2">
    <source>
        <dbReference type="Proteomes" id="UP000245880"/>
    </source>
</evidence>
<evidence type="ECO:0000313" key="1">
    <source>
        <dbReference type="EMBL" id="PWJ57977.1"/>
    </source>
</evidence>
<dbReference type="AlphaFoldDB" id="A0A316B5Q8"/>
<gene>
    <name evidence="1" type="ORF">CLV98_105157</name>
</gene>
<reference evidence="1 2" key="1">
    <citation type="submission" date="2018-03" db="EMBL/GenBank/DDBJ databases">
        <title>Genomic Encyclopedia of Archaeal and Bacterial Type Strains, Phase II (KMG-II): from individual species to whole genera.</title>
        <authorList>
            <person name="Goeker M."/>
        </authorList>
    </citation>
    <scope>NUCLEOTIDE SEQUENCE [LARGE SCALE GENOMIC DNA]</scope>
    <source>
        <strain evidence="1 2">DSM 100346</strain>
    </source>
</reference>